<dbReference type="Pfam" id="PF00651">
    <property type="entry name" value="BTB"/>
    <property type="match status" value="1"/>
</dbReference>
<keyword evidence="3" id="KW-1185">Reference proteome</keyword>
<protein>
    <recommendedName>
        <fullName evidence="1">BTB domain-containing protein</fullName>
    </recommendedName>
</protein>
<dbReference type="CDD" id="cd18186">
    <property type="entry name" value="BTB_POZ_ZBTB_KLHL-like"/>
    <property type="match status" value="1"/>
</dbReference>
<dbReference type="AlphaFoldDB" id="A0A5C3Q992"/>
<gene>
    <name evidence="2" type="ORF">BDV98DRAFT_657828</name>
</gene>
<name>A0A5C3Q992_9AGAR</name>
<organism evidence="2 3">
    <name type="scientific">Pterulicium gracile</name>
    <dbReference type="NCBI Taxonomy" id="1884261"/>
    <lineage>
        <taxon>Eukaryota</taxon>
        <taxon>Fungi</taxon>
        <taxon>Dikarya</taxon>
        <taxon>Basidiomycota</taxon>
        <taxon>Agaricomycotina</taxon>
        <taxon>Agaricomycetes</taxon>
        <taxon>Agaricomycetidae</taxon>
        <taxon>Agaricales</taxon>
        <taxon>Pleurotineae</taxon>
        <taxon>Pterulaceae</taxon>
        <taxon>Pterulicium</taxon>
    </lineage>
</organism>
<dbReference type="Gene3D" id="3.30.710.10">
    <property type="entry name" value="Potassium Channel Kv1.1, Chain A"/>
    <property type="match status" value="1"/>
</dbReference>
<evidence type="ECO:0000313" key="3">
    <source>
        <dbReference type="Proteomes" id="UP000305067"/>
    </source>
</evidence>
<dbReference type="OrthoDB" id="3199068at2759"/>
<dbReference type="EMBL" id="ML178838">
    <property type="protein sequence ID" value="TFK98635.1"/>
    <property type="molecule type" value="Genomic_DNA"/>
</dbReference>
<dbReference type="SUPFAM" id="SSF54695">
    <property type="entry name" value="POZ domain"/>
    <property type="match status" value="1"/>
</dbReference>
<dbReference type="Proteomes" id="UP000305067">
    <property type="component" value="Unassembled WGS sequence"/>
</dbReference>
<accession>A0A5C3Q992</accession>
<dbReference type="InterPro" id="IPR000210">
    <property type="entry name" value="BTB/POZ_dom"/>
</dbReference>
<proteinExistence type="predicted"/>
<sequence>MPVAEGHIPVYPYHPEPTTALSAHEKAPTSGSSSTPLPHNRFYLNSAIFQVENALFKLPLYMLATGSPLFRDLFLLPQSDNSMEGQIDDHPIELEGIEKRDFEEFVDILYPQTMDWTESKPRDRNQWISILHLATMWEFRELRQRSIMQIGNTLSVLDPLEKISLALRFSVRDWYTQAIDDLVEHRDIPSEKECEKLGWSTAWRILAEREHCRIKGHRGSHTVCVKTHSDALQAALASEIRDMRSHHA</sequence>
<reference evidence="2 3" key="1">
    <citation type="journal article" date="2019" name="Nat. Ecol. Evol.">
        <title>Megaphylogeny resolves global patterns of mushroom evolution.</title>
        <authorList>
            <person name="Varga T."/>
            <person name="Krizsan K."/>
            <person name="Foldi C."/>
            <person name="Dima B."/>
            <person name="Sanchez-Garcia M."/>
            <person name="Sanchez-Ramirez S."/>
            <person name="Szollosi G.J."/>
            <person name="Szarkandi J.G."/>
            <person name="Papp V."/>
            <person name="Albert L."/>
            <person name="Andreopoulos W."/>
            <person name="Angelini C."/>
            <person name="Antonin V."/>
            <person name="Barry K.W."/>
            <person name="Bougher N.L."/>
            <person name="Buchanan P."/>
            <person name="Buyck B."/>
            <person name="Bense V."/>
            <person name="Catcheside P."/>
            <person name="Chovatia M."/>
            <person name="Cooper J."/>
            <person name="Damon W."/>
            <person name="Desjardin D."/>
            <person name="Finy P."/>
            <person name="Geml J."/>
            <person name="Haridas S."/>
            <person name="Hughes K."/>
            <person name="Justo A."/>
            <person name="Karasinski D."/>
            <person name="Kautmanova I."/>
            <person name="Kiss B."/>
            <person name="Kocsube S."/>
            <person name="Kotiranta H."/>
            <person name="LaButti K.M."/>
            <person name="Lechner B.E."/>
            <person name="Liimatainen K."/>
            <person name="Lipzen A."/>
            <person name="Lukacs Z."/>
            <person name="Mihaltcheva S."/>
            <person name="Morgado L.N."/>
            <person name="Niskanen T."/>
            <person name="Noordeloos M.E."/>
            <person name="Ohm R.A."/>
            <person name="Ortiz-Santana B."/>
            <person name="Ovrebo C."/>
            <person name="Racz N."/>
            <person name="Riley R."/>
            <person name="Savchenko A."/>
            <person name="Shiryaev A."/>
            <person name="Soop K."/>
            <person name="Spirin V."/>
            <person name="Szebenyi C."/>
            <person name="Tomsovsky M."/>
            <person name="Tulloss R.E."/>
            <person name="Uehling J."/>
            <person name="Grigoriev I.V."/>
            <person name="Vagvolgyi C."/>
            <person name="Papp T."/>
            <person name="Martin F.M."/>
            <person name="Miettinen O."/>
            <person name="Hibbett D.S."/>
            <person name="Nagy L.G."/>
        </authorList>
    </citation>
    <scope>NUCLEOTIDE SEQUENCE [LARGE SCALE GENOMIC DNA]</scope>
    <source>
        <strain evidence="2 3">CBS 309.79</strain>
    </source>
</reference>
<evidence type="ECO:0000313" key="2">
    <source>
        <dbReference type="EMBL" id="TFK98635.1"/>
    </source>
</evidence>
<dbReference type="InterPro" id="IPR011333">
    <property type="entry name" value="SKP1/BTB/POZ_sf"/>
</dbReference>
<dbReference type="PROSITE" id="PS50097">
    <property type="entry name" value="BTB"/>
    <property type="match status" value="1"/>
</dbReference>
<feature type="domain" description="BTB" evidence="1">
    <location>
        <begin position="45"/>
        <end position="118"/>
    </location>
</feature>
<evidence type="ECO:0000259" key="1">
    <source>
        <dbReference type="PROSITE" id="PS50097"/>
    </source>
</evidence>